<feature type="region of interest" description="Disordered" evidence="1">
    <location>
        <begin position="1"/>
        <end position="23"/>
    </location>
</feature>
<name>A0A382KSA5_9ZZZZ</name>
<evidence type="ECO:0000256" key="1">
    <source>
        <dbReference type="SAM" id="MobiDB-lite"/>
    </source>
</evidence>
<sequence>RKLAETSSDPKEELKKDDAENKK</sequence>
<protein>
    <submittedName>
        <fullName evidence="2">Uncharacterized protein</fullName>
    </submittedName>
</protein>
<organism evidence="2">
    <name type="scientific">marine metagenome</name>
    <dbReference type="NCBI Taxonomy" id="408172"/>
    <lineage>
        <taxon>unclassified sequences</taxon>
        <taxon>metagenomes</taxon>
        <taxon>ecological metagenomes</taxon>
    </lineage>
</organism>
<evidence type="ECO:0000313" key="2">
    <source>
        <dbReference type="EMBL" id="SVC27206.1"/>
    </source>
</evidence>
<proteinExistence type="predicted"/>
<dbReference type="AlphaFoldDB" id="A0A382KSA5"/>
<feature type="compositionally biased region" description="Basic and acidic residues" evidence="1">
    <location>
        <begin position="8"/>
        <end position="23"/>
    </location>
</feature>
<reference evidence="2" key="1">
    <citation type="submission" date="2018-05" db="EMBL/GenBank/DDBJ databases">
        <authorList>
            <person name="Lanie J.A."/>
            <person name="Ng W.-L."/>
            <person name="Kazmierczak K.M."/>
            <person name="Andrzejewski T.M."/>
            <person name="Davidsen T.M."/>
            <person name="Wayne K.J."/>
            <person name="Tettelin H."/>
            <person name="Glass J.I."/>
            <person name="Rusch D."/>
            <person name="Podicherti R."/>
            <person name="Tsui H.-C.T."/>
            <person name="Winkler M.E."/>
        </authorList>
    </citation>
    <scope>NUCLEOTIDE SEQUENCE</scope>
</reference>
<gene>
    <name evidence="2" type="ORF">METZ01_LOCUS280060</name>
</gene>
<accession>A0A382KSA5</accession>
<dbReference type="EMBL" id="UINC01082441">
    <property type="protein sequence ID" value="SVC27206.1"/>
    <property type="molecule type" value="Genomic_DNA"/>
</dbReference>
<feature type="non-terminal residue" evidence="2">
    <location>
        <position position="1"/>
    </location>
</feature>